<proteinExistence type="predicted"/>
<reference evidence="1 2" key="1">
    <citation type="submission" date="2019-12" db="EMBL/GenBank/DDBJ databases">
        <authorList>
            <person name="Huq M.A."/>
        </authorList>
    </citation>
    <scope>NUCLEOTIDE SEQUENCE [LARGE SCALE GENOMIC DNA]</scope>
    <source>
        <strain evidence="1 2">MAH-25</strain>
    </source>
</reference>
<gene>
    <name evidence="1" type="ORF">GON04_21690</name>
</gene>
<dbReference type="InterPro" id="IPR046149">
    <property type="entry name" value="DUF6151"/>
</dbReference>
<evidence type="ECO:0000313" key="2">
    <source>
        <dbReference type="Proteomes" id="UP000469385"/>
    </source>
</evidence>
<protein>
    <submittedName>
        <fullName evidence="1">Uncharacterized protein</fullName>
    </submittedName>
</protein>
<accession>A0A6N8IZ89</accession>
<comment type="caution">
    <text evidence="1">The sequence shown here is derived from an EMBL/GenBank/DDBJ whole genome shotgun (WGS) entry which is preliminary data.</text>
</comment>
<dbReference type="AlphaFoldDB" id="A0A6N8IZ89"/>
<name>A0A6N8IZ89_9BURK</name>
<organism evidence="1 2">
    <name type="scientific">Ramlibacter pinisoli</name>
    <dbReference type="NCBI Taxonomy" id="2682844"/>
    <lineage>
        <taxon>Bacteria</taxon>
        <taxon>Pseudomonadati</taxon>
        <taxon>Pseudomonadota</taxon>
        <taxon>Betaproteobacteria</taxon>
        <taxon>Burkholderiales</taxon>
        <taxon>Comamonadaceae</taxon>
        <taxon>Ramlibacter</taxon>
    </lineage>
</organism>
<sequence>MCYCRDCQAFARYLGTPEGILNDQGGTDIIATLPRHVHLTKGAERLLCVRLSDKGMLRWYASCCRTPIGNTPPDPKLPYVGLVRTCLPGTPSELDGAFGPARVSLNTGSANGQVSPTRIAAFFAILKIMRNVLGARLSGAFKENPFFRPGSAVPIVVPHVLKPDERHVLRGDT</sequence>
<keyword evidence="2" id="KW-1185">Reference proteome</keyword>
<dbReference type="Proteomes" id="UP000469385">
    <property type="component" value="Unassembled WGS sequence"/>
</dbReference>
<evidence type="ECO:0000313" key="1">
    <source>
        <dbReference type="EMBL" id="MVQ32088.1"/>
    </source>
</evidence>
<dbReference type="EMBL" id="WSEL01000009">
    <property type="protein sequence ID" value="MVQ32088.1"/>
    <property type="molecule type" value="Genomic_DNA"/>
</dbReference>
<dbReference type="Pfam" id="PF19648">
    <property type="entry name" value="DUF6151"/>
    <property type="match status" value="1"/>
</dbReference>